<evidence type="ECO:0000313" key="2">
    <source>
        <dbReference type="Proteomes" id="UP000198508"/>
    </source>
</evidence>
<dbReference type="Proteomes" id="UP000198508">
    <property type="component" value="Unassembled WGS sequence"/>
</dbReference>
<keyword evidence="2" id="KW-1185">Reference proteome</keyword>
<accession>A0A1I0H382</accession>
<evidence type="ECO:0000313" key="1">
    <source>
        <dbReference type="EMBL" id="SET77161.1"/>
    </source>
</evidence>
<gene>
    <name evidence="1" type="ORF">SAMN05216313_1145</name>
</gene>
<dbReference type="AlphaFoldDB" id="A0A1I0H382"/>
<sequence length="141" mass="16295">MQFKATGEVKINIAVLAYSNKLLWDCRNFLYAFMDKTKCNLGITLTKNVDVIFRGMKFMPGGFDLVVVADIFCEEKYDEFVNTITKDPNHTRVFFFGEEHKKVKRMGRMITVSSKEQLEKQLRKEITGLLFGEADITYKGT</sequence>
<dbReference type="RefSeq" id="WP_022512838.1">
    <property type="nucleotide sequence ID" value="NZ_FOIM01000014.1"/>
</dbReference>
<protein>
    <submittedName>
        <fullName evidence="1">Uncharacterized protein</fullName>
    </submittedName>
</protein>
<proteinExistence type="predicted"/>
<organism evidence="1 2">
    <name type="scientific">Enterocloster lavalensis</name>
    <dbReference type="NCBI Taxonomy" id="460384"/>
    <lineage>
        <taxon>Bacteria</taxon>
        <taxon>Bacillati</taxon>
        <taxon>Bacillota</taxon>
        <taxon>Clostridia</taxon>
        <taxon>Lachnospirales</taxon>
        <taxon>Lachnospiraceae</taxon>
        <taxon>Enterocloster</taxon>
    </lineage>
</organism>
<dbReference type="STRING" id="460384.SAMN05216313_1145"/>
<reference evidence="2" key="1">
    <citation type="submission" date="2016-10" db="EMBL/GenBank/DDBJ databases">
        <authorList>
            <person name="Varghese N."/>
            <person name="Submissions S."/>
        </authorList>
    </citation>
    <scope>NUCLEOTIDE SEQUENCE [LARGE SCALE GENOMIC DNA]</scope>
    <source>
        <strain evidence="2">NLAE-zl-G277</strain>
    </source>
</reference>
<name>A0A1I0H382_9FIRM</name>
<dbReference type="EMBL" id="FOIM01000014">
    <property type="protein sequence ID" value="SET77161.1"/>
    <property type="molecule type" value="Genomic_DNA"/>
</dbReference>